<dbReference type="EMBL" id="DWWI01000175">
    <property type="protein sequence ID" value="HJC43638.1"/>
    <property type="molecule type" value="Genomic_DNA"/>
</dbReference>
<reference evidence="1" key="1">
    <citation type="journal article" date="2021" name="PeerJ">
        <title>Extensive microbial diversity within the chicken gut microbiome revealed by metagenomics and culture.</title>
        <authorList>
            <person name="Gilroy R."/>
            <person name="Ravi A."/>
            <person name="Getino M."/>
            <person name="Pursley I."/>
            <person name="Horton D.L."/>
            <person name="Alikhan N.F."/>
            <person name="Baker D."/>
            <person name="Gharbi K."/>
            <person name="Hall N."/>
            <person name="Watson M."/>
            <person name="Adriaenssens E.M."/>
            <person name="Foster-Nyarko E."/>
            <person name="Jarju S."/>
            <person name="Secka A."/>
            <person name="Antonio M."/>
            <person name="Oren A."/>
            <person name="Chaudhuri R.R."/>
            <person name="La Ragione R."/>
            <person name="Hildebrand F."/>
            <person name="Pallen M.J."/>
        </authorList>
    </citation>
    <scope>NUCLEOTIDE SEQUENCE</scope>
    <source>
        <strain evidence="1">CHK165-2605</strain>
    </source>
</reference>
<dbReference type="GO" id="GO:0005829">
    <property type="term" value="C:cytosol"/>
    <property type="evidence" value="ECO:0007669"/>
    <property type="project" value="TreeGrafter"/>
</dbReference>
<dbReference type="GO" id="GO:0016791">
    <property type="term" value="F:phosphatase activity"/>
    <property type="evidence" value="ECO:0007669"/>
    <property type="project" value="TreeGrafter"/>
</dbReference>
<sequence>MIKAIFFDLDGTLLSHTTKCIPQNTVQALRKLRDKGIRIFMATGRHSTELERLPVHDIRFDGYVTLNGQLCLDESGDVIFGAPFNENVTDDLTALFCEKRYPLALVETDRIYINYVDDTVRKAQCSISTPVPEIGTYENGKIYQAIAFLTRQEETVFEKYIPEGCRFSRWCDNGVDIISDQGGKVEGIKYFCNSYGIERNEIMAFGDAENDIDMLKAVGIGVAMGNGGDCVRKIADYVTSDVDDDGIGKALRHFHVI</sequence>
<evidence type="ECO:0000313" key="1">
    <source>
        <dbReference type="EMBL" id="HJC43638.1"/>
    </source>
</evidence>
<dbReference type="GO" id="GO:0000287">
    <property type="term" value="F:magnesium ion binding"/>
    <property type="evidence" value="ECO:0007669"/>
    <property type="project" value="TreeGrafter"/>
</dbReference>
<dbReference type="Gene3D" id="3.40.50.1000">
    <property type="entry name" value="HAD superfamily/HAD-like"/>
    <property type="match status" value="1"/>
</dbReference>
<dbReference type="InterPro" id="IPR036412">
    <property type="entry name" value="HAD-like_sf"/>
</dbReference>
<dbReference type="PROSITE" id="PS01229">
    <property type="entry name" value="COF_2"/>
    <property type="match status" value="1"/>
</dbReference>
<dbReference type="PROSITE" id="PS01228">
    <property type="entry name" value="COF_1"/>
    <property type="match status" value="1"/>
</dbReference>
<proteinExistence type="predicted"/>
<dbReference type="Gene3D" id="3.30.1240.10">
    <property type="match status" value="1"/>
</dbReference>
<dbReference type="Pfam" id="PF08282">
    <property type="entry name" value="Hydrolase_3"/>
    <property type="match status" value="1"/>
</dbReference>
<dbReference type="InterPro" id="IPR023214">
    <property type="entry name" value="HAD_sf"/>
</dbReference>
<dbReference type="SFLD" id="SFLDS00003">
    <property type="entry name" value="Haloacid_Dehalogenase"/>
    <property type="match status" value="1"/>
</dbReference>
<dbReference type="SUPFAM" id="SSF56784">
    <property type="entry name" value="HAD-like"/>
    <property type="match status" value="1"/>
</dbReference>
<dbReference type="Proteomes" id="UP000823895">
    <property type="component" value="Unassembled WGS sequence"/>
</dbReference>
<dbReference type="PANTHER" id="PTHR10000">
    <property type="entry name" value="PHOSPHOSERINE PHOSPHATASE"/>
    <property type="match status" value="1"/>
</dbReference>
<organism evidence="1 2">
    <name type="scientific">Candidatus Mediterraneibacter gallistercoris</name>
    <dbReference type="NCBI Taxonomy" id="2838671"/>
    <lineage>
        <taxon>Bacteria</taxon>
        <taxon>Bacillati</taxon>
        <taxon>Bacillota</taxon>
        <taxon>Clostridia</taxon>
        <taxon>Lachnospirales</taxon>
        <taxon>Lachnospiraceae</taxon>
        <taxon>Mediterraneibacter</taxon>
    </lineage>
</organism>
<gene>
    <name evidence="1" type="ORF">H9756_08180</name>
</gene>
<evidence type="ECO:0000313" key="2">
    <source>
        <dbReference type="Proteomes" id="UP000823895"/>
    </source>
</evidence>
<dbReference type="InterPro" id="IPR000150">
    <property type="entry name" value="Cof"/>
</dbReference>
<dbReference type="NCBIfam" id="TIGR00099">
    <property type="entry name" value="Cof-subfamily"/>
    <property type="match status" value="1"/>
</dbReference>
<dbReference type="PANTHER" id="PTHR10000:SF25">
    <property type="entry name" value="PHOSPHATASE YKRA-RELATED"/>
    <property type="match status" value="1"/>
</dbReference>
<dbReference type="AlphaFoldDB" id="A0A9D2P790"/>
<accession>A0A9D2P790</accession>
<protein>
    <submittedName>
        <fullName evidence="1">Cof-type HAD-IIB family hydrolase</fullName>
    </submittedName>
</protein>
<keyword evidence="1" id="KW-0378">Hydrolase</keyword>
<name>A0A9D2P790_9FIRM</name>
<reference evidence="1" key="2">
    <citation type="submission" date="2021-04" db="EMBL/GenBank/DDBJ databases">
        <authorList>
            <person name="Gilroy R."/>
        </authorList>
    </citation>
    <scope>NUCLEOTIDE SEQUENCE</scope>
    <source>
        <strain evidence="1">CHK165-2605</strain>
    </source>
</reference>
<comment type="caution">
    <text evidence="1">The sequence shown here is derived from an EMBL/GenBank/DDBJ whole genome shotgun (WGS) entry which is preliminary data.</text>
</comment>
<dbReference type="SFLD" id="SFLDG01140">
    <property type="entry name" value="C2.B:_Phosphomannomutase_and_P"/>
    <property type="match status" value="1"/>
</dbReference>